<accession>A0A0U1L691</accession>
<organism evidence="1 2">
    <name type="scientific">Sporomusa ovata</name>
    <dbReference type="NCBI Taxonomy" id="2378"/>
    <lineage>
        <taxon>Bacteria</taxon>
        <taxon>Bacillati</taxon>
        <taxon>Bacillota</taxon>
        <taxon>Negativicutes</taxon>
        <taxon>Selenomonadales</taxon>
        <taxon>Sporomusaceae</taxon>
        <taxon>Sporomusa</taxon>
    </lineage>
</organism>
<gene>
    <name evidence="1" type="ORF">SpAn4DRAFT_4554</name>
</gene>
<dbReference type="EMBL" id="CTRP01000016">
    <property type="protein sequence ID" value="CQR75190.1"/>
    <property type="molecule type" value="Genomic_DNA"/>
</dbReference>
<name>A0A0U1L691_9FIRM</name>
<sequence>MITNIHVRDLHASLPVVGAILDGLASKQDLLWPYEKWPPMLLDRPLGIGAIGGHSATRYIVESYKPGQYISFRFTAPKGLIGNHCFSIKEIKPDVVQIKHEVNMNLEGFAKIWWLIRIRYVHDAIIEDAFDKAESYVTHRPLNRKWSIWVRFLRWIMSRKKKK</sequence>
<dbReference type="AlphaFoldDB" id="A0A0U1L691"/>
<evidence type="ECO:0000313" key="2">
    <source>
        <dbReference type="Proteomes" id="UP000049855"/>
    </source>
</evidence>
<protein>
    <recommendedName>
        <fullName evidence="3">SRPBCC family protein</fullName>
    </recommendedName>
</protein>
<dbReference type="Proteomes" id="UP000049855">
    <property type="component" value="Unassembled WGS sequence"/>
</dbReference>
<proteinExistence type="predicted"/>
<dbReference type="RefSeq" id="WP_021171406.1">
    <property type="nucleotide sequence ID" value="NZ_CTRP01000016.1"/>
</dbReference>
<keyword evidence="2" id="KW-1185">Reference proteome</keyword>
<evidence type="ECO:0008006" key="3">
    <source>
        <dbReference type="Google" id="ProtNLM"/>
    </source>
</evidence>
<reference evidence="2" key="1">
    <citation type="submission" date="2015-03" db="EMBL/GenBank/DDBJ databases">
        <authorList>
            <person name="Nijsse Bart"/>
        </authorList>
    </citation>
    <scope>NUCLEOTIDE SEQUENCE [LARGE SCALE GENOMIC DNA]</scope>
</reference>
<evidence type="ECO:0000313" key="1">
    <source>
        <dbReference type="EMBL" id="CQR75190.1"/>
    </source>
</evidence>